<sequence>MRLIDTRVGNINVGMTTVDFRGEADEHISVTMATDGSLDEAALVMRAKAIMMQLTAFQGDGDTPQVTPEQSEELEDERIEGLPDTDPEVPAAFGLKEPASSGSVS</sequence>
<proteinExistence type="predicted"/>
<dbReference type="RefSeq" id="WP_111162781.1">
    <property type="nucleotide sequence ID" value="NZ_PCDP01000054.1"/>
</dbReference>
<evidence type="ECO:0000256" key="1">
    <source>
        <dbReference type="SAM" id="MobiDB-lite"/>
    </source>
</evidence>
<evidence type="ECO:0000313" key="2">
    <source>
        <dbReference type="EMBL" id="PZM10052.1"/>
    </source>
</evidence>
<name>A0A2W4C9I3_9HYPH</name>
<dbReference type="OrthoDB" id="8101404at2"/>
<feature type="region of interest" description="Disordered" evidence="1">
    <location>
        <begin position="56"/>
        <end position="105"/>
    </location>
</feature>
<keyword evidence="3" id="KW-1185">Reference proteome</keyword>
<comment type="caution">
    <text evidence="2">The sequence shown here is derived from an EMBL/GenBank/DDBJ whole genome shotgun (WGS) entry which is preliminary data.</text>
</comment>
<accession>A0A2W4C9I3</accession>
<dbReference type="AlphaFoldDB" id="A0A2W4C9I3"/>
<feature type="compositionally biased region" description="Acidic residues" evidence="1">
    <location>
        <begin position="70"/>
        <end position="87"/>
    </location>
</feature>
<reference evidence="2 3" key="1">
    <citation type="journal article" date="2018" name="Sci. Rep.">
        <title>Rhizobium tumorigenes sp. nov., a novel plant tumorigenic bacterium isolated from cane gall tumors on thornless blackberry.</title>
        <authorList>
            <person name="Kuzmanovi N."/>
            <person name="Smalla K."/>
            <person name="Gronow S."/>
            <person name="PuBawska J."/>
        </authorList>
    </citation>
    <scope>NUCLEOTIDE SEQUENCE [LARGE SCALE GENOMIC DNA]</scope>
    <source>
        <strain evidence="2 3">CCBAU 85046</strain>
    </source>
</reference>
<organism evidence="2 3">
    <name type="scientific">Rhizobium tubonense</name>
    <dbReference type="NCBI Taxonomy" id="484088"/>
    <lineage>
        <taxon>Bacteria</taxon>
        <taxon>Pseudomonadati</taxon>
        <taxon>Pseudomonadota</taxon>
        <taxon>Alphaproteobacteria</taxon>
        <taxon>Hyphomicrobiales</taxon>
        <taxon>Rhizobiaceae</taxon>
        <taxon>Rhizobium/Agrobacterium group</taxon>
        <taxon>Rhizobium</taxon>
    </lineage>
</organism>
<gene>
    <name evidence="2" type="ORF">CPY51_24125</name>
</gene>
<evidence type="ECO:0000313" key="3">
    <source>
        <dbReference type="Proteomes" id="UP000248925"/>
    </source>
</evidence>
<dbReference type="Proteomes" id="UP000248925">
    <property type="component" value="Unassembled WGS sequence"/>
</dbReference>
<protein>
    <submittedName>
        <fullName evidence="2">Uncharacterized protein</fullName>
    </submittedName>
</protein>
<dbReference type="EMBL" id="PCDP01000054">
    <property type="protein sequence ID" value="PZM10052.1"/>
    <property type="molecule type" value="Genomic_DNA"/>
</dbReference>